<dbReference type="EMBL" id="BARW01021249">
    <property type="protein sequence ID" value="GAJ00872.1"/>
    <property type="molecule type" value="Genomic_DNA"/>
</dbReference>
<sequence>MKIRDLMVKIIAVIIVIIIIIAFMFFAEWLRSENV</sequence>
<name>X1UBA9_9ZZZZ</name>
<protein>
    <submittedName>
        <fullName evidence="2">Uncharacterized protein</fullName>
    </submittedName>
</protein>
<reference evidence="2" key="1">
    <citation type="journal article" date="2014" name="Front. Microbiol.">
        <title>High frequency of phylogenetically diverse reductive dehalogenase-homologous genes in deep subseafloor sedimentary metagenomes.</title>
        <authorList>
            <person name="Kawai M."/>
            <person name="Futagami T."/>
            <person name="Toyoda A."/>
            <person name="Takaki Y."/>
            <person name="Nishi S."/>
            <person name="Hori S."/>
            <person name="Arai W."/>
            <person name="Tsubouchi T."/>
            <person name="Morono Y."/>
            <person name="Uchiyama I."/>
            <person name="Ito T."/>
            <person name="Fujiyama A."/>
            <person name="Inagaki F."/>
            <person name="Takami H."/>
        </authorList>
    </citation>
    <scope>NUCLEOTIDE SEQUENCE</scope>
    <source>
        <strain evidence="2">Expedition CK06-06</strain>
    </source>
</reference>
<proteinExistence type="predicted"/>
<evidence type="ECO:0000256" key="1">
    <source>
        <dbReference type="SAM" id="Phobius"/>
    </source>
</evidence>
<evidence type="ECO:0000313" key="2">
    <source>
        <dbReference type="EMBL" id="GAJ00872.1"/>
    </source>
</evidence>
<organism evidence="2">
    <name type="scientific">marine sediment metagenome</name>
    <dbReference type="NCBI Taxonomy" id="412755"/>
    <lineage>
        <taxon>unclassified sequences</taxon>
        <taxon>metagenomes</taxon>
        <taxon>ecological metagenomes</taxon>
    </lineage>
</organism>
<keyword evidence="1" id="KW-1133">Transmembrane helix</keyword>
<keyword evidence="1" id="KW-0812">Transmembrane</keyword>
<comment type="caution">
    <text evidence="2">The sequence shown here is derived from an EMBL/GenBank/DDBJ whole genome shotgun (WGS) entry which is preliminary data.</text>
</comment>
<dbReference type="AlphaFoldDB" id="X1UBA9"/>
<accession>X1UBA9</accession>
<keyword evidence="1" id="KW-0472">Membrane</keyword>
<feature type="non-terminal residue" evidence="2">
    <location>
        <position position="35"/>
    </location>
</feature>
<feature type="transmembrane region" description="Helical" evidence="1">
    <location>
        <begin position="7"/>
        <end position="27"/>
    </location>
</feature>
<gene>
    <name evidence="2" type="ORF">S12H4_35737</name>
</gene>